<comment type="similarity">
    <text evidence="1">Belongs to the barstar family.</text>
</comment>
<evidence type="ECO:0000259" key="3">
    <source>
        <dbReference type="Pfam" id="PF01337"/>
    </source>
</evidence>
<accession>A0ABW0J974</accession>
<name>A0ABW0J974_9BURK</name>
<dbReference type="Gene3D" id="3.30.370.10">
    <property type="entry name" value="Barstar-like"/>
    <property type="match status" value="1"/>
</dbReference>
<dbReference type="Proteomes" id="UP001596103">
    <property type="component" value="Unassembled WGS sequence"/>
</dbReference>
<dbReference type="InterPro" id="IPR000468">
    <property type="entry name" value="Barstar"/>
</dbReference>
<feature type="domain" description="Barstar (barnase inhibitor)" evidence="3">
    <location>
        <begin position="101"/>
        <end position="197"/>
    </location>
</feature>
<protein>
    <submittedName>
        <fullName evidence="4">Barstar family protein</fullName>
    </submittedName>
</protein>
<evidence type="ECO:0000313" key="5">
    <source>
        <dbReference type="Proteomes" id="UP001596103"/>
    </source>
</evidence>
<keyword evidence="5" id="KW-1185">Reference proteome</keyword>
<dbReference type="SUPFAM" id="SSF52038">
    <property type="entry name" value="Barstar-related"/>
    <property type="match status" value="1"/>
</dbReference>
<dbReference type="RefSeq" id="WP_377711661.1">
    <property type="nucleotide sequence ID" value="NZ_JBHSMP010000013.1"/>
</dbReference>
<evidence type="ECO:0000256" key="2">
    <source>
        <dbReference type="SAM" id="MobiDB-lite"/>
    </source>
</evidence>
<evidence type="ECO:0000313" key="4">
    <source>
        <dbReference type="EMBL" id="MFC5429627.1"/>
    </source>
</evidence>
<reference evidence="5" key="1">
    <citation type="journal article" date="2019" name="Int. J. Syst. Evol. Microbiol.">
        <title>The Global Catalogue of Microorganisms (GCM) 10K type strain sequencing project: providing services to taxonomists for standard genome sequencing and annotation.</title>
        <authorList>
            <consortium name="The Broad Institute Genomics Platform"/>
            <consortium name="The Broad Institute Genome Sequencing Center for Infectious Disease"/>
            <person name="Wu L."/>
            <person name="Ma J."/>
        </authorList>
    </citation>
    <scope>NUCLEOTIDE SEQUENCE [LARGE SCALE GENOMIC DNA]</scope>
    <source>
        <strain evidence="5">CCUG 56042</strain>
    </source>
</reference>
<proteinExistence type="inferred from homology"/>
<dbReference type="Pfam" id="PF01337">
    <property type="entry name" value="Barstar"/>
    <property type="match status" value="1"/>
</dbReference>
<evidence type="ECO:0000256" key="1">
    <source>
        <dbReference type="ARBA" id="ARBA00006845"/>
    </source>
</evidence>
<gene>
    <name evidence="4" type="ORF">ACFPTO_12580</name>
</gene>
<dbReference type="EMBL" id="JBHSMP010000013">
    <property type="protein sequence ID" value="MFC5429627.1"/>
    <property type="molecule type" value="Genomic_DNA"/>
</dbReference>
<feature type="region of interest" description="Disordered" evidence="2">
    <location>
        <begin position="31"/>
        <end position="68"/>
    </location>
</feature>
<dbReference type="CDD" id="cd05141">
    <property type="entry name" value="Barstar_evA4336-like"/>
    <property type="match status" value="1"/>
</dbReference>
<comment type="caution">
    <text evidence="4">The sequence shown here is derived from an EMBL/GenBank/DDBJ whole genome shotgun (WGS) entry which is preliminary data.</text>
</comment>
<sequence length="200" mass="22493">MSENIYAHDPRVASDPFAAGEGNLFQRVMQMKHDEQGQMQGQTQDQQDQAQGQAAPAEGAASSADEGGMNLFSTVRPNIVQSIRAFRVQDLHDEAQRLEQHFLYAYCANAKSKQEVLETIATSFLFPKHFGKNYDGLYDCLTDLVQKAGEQPGFVVVLDGLPIAQKFDKDGRETLLDVFREASEYWGERKVPFRVFYSFA</sequence>
<feature type="compositionally biased region" description="Low complexity" evidence="2">
    <location>
        <begin position="37"/>
        <end position="68"/>
    </location>
</feature>
<organism evidence="4 5">
    <name type="scientific">Paraburkholderia denitrificans</name>
    <dbReference type="NCBI Taxonomy" id="694025"/>
    <lineage>
        <taxon>Bacteria</taxon>
        <taxon>Pseudomonadati</taxon>
        <taxon>Pseudomonadota</taxon>
        <taxon>Betaproteobacteria</taxon>
        <taxon>Burkholderiales</taxon>
        <taxon>Burkholderiaceae</taxon>
        <taxon>Paraburkholderia</taxon>
    </lineage>
</organism>
<dbReference type="InterPro" id="IPR035905">
    <property type="entry name" value="Barstar-like_sf"/>
</dbReference>